<dbReference type="GO" id="GO:0015940">
    <property type="term" value="P:pantothenate biosynthetic process"/>
    <property type="evidence" value="ECO:0007669"/>
    <property type="project" value="UniProtKB-UniRule"/>
</dbReference>
<dbReference type="InterPro" id="IPR003700">
    <property type="entry name" value="Pantoate_hydroxy_MeTrfase"/>
</dbReference>
<protein>
    <recommendedName>
        <fullName evidence="3 6">3-methyl-2-oxobutanoate hydroxymethyltransferase</fullName>
        <ecNumber evidence="3 6">2.1.2.11</ecNumber>
    </recommendedName>
</protein>
<comment type="similarity">
    <text evidence="1">Belongs to the PanB family.</text>
</comment>
<evidence type="ECO:0000313" key="10">
    <source>
        <dbReference type="EMBL" id="ATQ68786.1"/>
    </source>
</evidence>
<evidence type="ECO:0000313" key="11">
    <source>
        <dbReference type="Proteomes" id="UP000230709"/>
    </source>
</evidence>
<feature type="binding site" evidence="9">
    <location>
        <position position="43"/>
    </location>
    <ligand>
        <name>Mg(2+)</name>
        <dbReference type="ChEBI" id="CHEBI:18420"/>
    </ligand>
</feature>
<keyword evidence="9" id="KW-0479">Metal-binding</keyword>
<sequence>MSRADEFRLMKARGEKLVVLTAYDAPTARAEVEAGVDIIMVGDSVGTNVLGYASEREVTLADMAHHIAAVRRGAPGAYIIGDLPFATYETAGEARESAARLAAAGADCVKFEGARPQIVRALKDAGHDVCCHIGLESQHQAGKRRQGQTAAAAARLLADALALDEAGQDFIVLELIPRELAARITQALRASTIGIGAGAQCDGQVLVVHDLAALGTRDFKHNRRYGEIGAALRGAVAAYARDVREGRFPAEEHGFSLAPDELAAFEKGLS</sequence>
<evidence type="ECO:0000256" key="9">
    <source>
        <dbReference type="PIRSR" id="PIRSR000388-3"/>
    </source>
</evidence>
<dbReference type="NCBIfam" id="TIGR00222">
    <property type="entry name" value="panB"/>
    <property type="match status" value="1"/>
</dbReference>
<evidence type="ECO:0000256" key="1">
    <source>
        <dbReference type="ARBA" id="ARBA00008676"/>
    </source>
</evidence>
<keyword evidence="10" id="KW-0489">Methyltransferase</keyword>
<feature type="binding site" evidence="9">
    <location>
        <position position="82"/>
    </location>
    <ligand>
        <name>Mg(2+)</name>
        <dbReference type="ChEBI" id="CHEBI:18420"/>
    </ligand>
</feature>
<dbReference type="KEGG" id="mtw:CQW49_13525"/>
<feature type="binding site" evidence="9">
    <location>
        <position position="112"/>
    </location>
    <ligand>
        <name>Mg(2+)</name>
        <dbReference type="ChEBI" id="CHEBI:18420"/>
    </ligand>
</feature>
<dbReference type="GO" id="GO:0000287">
    <property type="term" value="F:magnesium ion binding"/>
    <property type="evidence" value="ECO:0007669"/>
    <property type="project" value="TreeGrafter"/>
</dbReference>
<dbReference type="PIRSF" id="PIRSF000388">
    <property type="entry name" value="Pantoate_hydroxy_MeTrfase"/>
    <property type="match status" value="1"/>
</dbReference>
<keyword evidence="4" id="KW-0566">Pantothenate biosynthesis</keyword>
<evidence type="ECO:0000256" key="6">
    <source>
        <dbReference type="NCBIfam" id="TIGR00222"/>
    </source>
</evidence>
<dbReference type="STRING" id="595536.GCA_000178815_02458"/>
<feature type="binding site" evidence="8">
    <location>
        <begin position="43"/>
        <end position="44"/>
    </location>
    <ligand>
        <name>3-methyl-2-oxobutanoate</name>
        <dbReference type="ChEBI" id="CHEBI:11851"/>
    </ligand>
</feature>
<feature type="binding site" evidence="8">
    <location>
        <position position="110"/>
    </location>
    <ligand>
        <name>3-methyl-2-oxobutanoate</name>
        <dbReference type="ChEBI" id="CHEBI:11851"/>
    </ligand>
</feature>
<comment type="subunit">
    <text evidence="2">Homodecamer; pentamer of dimers.</text>
</comment>
<name>A0A2D2D1G1_METT3</name>
<gene>
    <name evidence="10" type="primary">panB</name>
    <name evidence="10" type="ORF">CQW49_13525</name>
</gene>
<dbReference type="EC" id="2.1.2.11" evidence="3 6"/>
<evidence type="ECO:0000256" key="3">
    <source>
        <dbReference type="ARBA" id="ARBA00012618"/>
    </source>
</evidence>
<evidence type="ECO:0000256" key="2">
    <source>
        <dbReference type="ARBA" id="ARBA00011424"/>
    </source>
</evidence>
<dbReference type="PANTHER" id="PTHR20881:SF0">
    <property type="entry name" value="3-METHYL-2-OXOBUTANOATE HYDROXYMETHYLTRANSFERASE"/>
    <property type="match status" value="1"/>
</dbReference>
<dbReference type="GO" id="GO:0008168">
    <property type="term" value="F:methyltransferase activity"/>
    <property type="evidence" value="ECO:0007669"/>
    <property type="project" value="UniProtKB-KW"/>
</dbReference>
<accession>A0A2D2D1G1</accession>
<dbReference type="GO" id="GO:0003864">
    <property type="term" value="F:3-methyl-2-oxobutanoate hydroxymethyltransferase activity"/>
    <property type="evidence" value="ECO:0007669"/>
    <property type="project" value="UniProtKB-UniRule"/>
</dbReference>
<keyword evidence="11" id="KW-1185">Reference proteome</keyword>
<dbReference type="RefSeq" id="WP_003608942.1">
    <property type="nucleotide sequence ID" value="NZ_ADVE02000001.1"/>
</dbReference>
<feature type="binding site" evidence="8">
    <location>
        <position position="82"/>
    </location>
    <ligand>
        <name>3-methyl-2-oxobutanoate</name>
        <dbReference type="ChEBI" id="CHEBI:11851"/>
    </ligand>
</feature>
<dbReference type="Proteomes" id="UP000230709">
    <property type="component" value="Chromosome"/>
</dbReference>
<reference evidence="11" key="1">
    <citation type="submission" date="2017-10" db="EMBL/GenBank/DDBJ databases">
        <title>Completed PacBio SMRT sequence of Methylosinus trichosporium OB3b reveals presence of a third large plasmid.</title>
        <authorList>
            <person name="Charles T.C."/>
            <person name="Lynch M.D.J."/>
            <person name="Heil J.R."/>
            <person name="Cheng J."/>
        </authorList>
    </citation>
    <scope>NUCLEOTIDE SEQUENCE [LARGE SCALE GENOMIC DNA]</scope>
    <source>
        <strain evidence="11">OB3b</strain>
    </source>
</reference>
<dbReference type="InterPro" id="IPR040442">
    <property type="entry name" value="Pyrv_kinase-like_dom_sf"/>
</dbReference>
<dbReference type="GO" id="GO:0005737">
    <property type="term" value="C:cytoplasm"/>
    <property type="evidence" value="ECO:0007669"/>
    <property type="project" value="TreeGrafter"/>
</dbReference>
<dbReference type="AlphaFoldDB" id="A0A2D2D1G1"/>
<evidence type="ECO:0000256" key="4">
    <source>
        <dbReference type="ARBA" id="ARBA00022655"/>
    </source>
</evidence>
<organism evidence="10 11">
    <name type="scientific">Methylosinus trichosporium (strain ATCC 35070 / NCIMB 11131 / UNIQEM 75 / OB3b)</name>
    <dbReference type="NCBI Taxonomy" id="595536"/>
    <lineage>
        <taxon>Bacteria</taxon>
        <taxon>Pseudomonadati</taxon>
        <taxon>Pseudomonadota</taxon>
        <taxon>Alphaproteobacteria</taxon>
        <taxon>Hyphomicrobiales</taxon>
        <taxon>Methylocystaceae</taxon>
        <taxon>Methylosinus</taxon>
    </lineage>
</organism>
<dbReference type="PANTHER" id="PTHR20881">
    <property type="entry name" value="3-METHYL-2-OXOBUTANOATE HYDROXYMETHYLTRANSFERASE"/>
    <property type="match status" value="1"/>
</dbReference>
<keyword evidence="9" id="KW-0460">Magnesium</keyword>
<dbReference type="EMBL" id="CP023737">
    <property type="protein sequence ID" value="ATQ68786.1"/>
    <property type="molecule type" value="Genomic_DNA"/>
</dbReference>
<comment type="cofactor">
    <cofactor evidence="9">
        <name>Mg(2+)</name>
        <dbReference type="ChEBI" id="CHEBI:18420"/>
    </cofactor>
    <text evidence="9">Binds 1 Mg(2+) ion per subunit.</text>
</comment>
<keyword evidence="5 10" id="KW-0808">Transferase</keyword>
<evidence type="ECO:0000256" key="5">
    <source>
        <dbReference type="ARBA" id="ARBA00022679"/>
    </source>
</evidence>
<proteinExistence type="inferred from homology"/>
<dbReference type="InterPro" id="IPR015813">
    <property type="entry name" value="Pyrv/PenolPyrv_kinase-like_dom"/>
</dbReference>
<dbReference type="SUPFAM" id="SSF51621">
    <property type="entry name" value="Phosphoenolpyruvate/pyruvate domain"/>
    <property type="match status" value="1"/>
</dbReference>
<evidence type="ECO:0000256" key="7">
    <source>
        <dbReference type="PIRSR" id="PIRSR000388-1"/>
    </source>
</evidence>
<feature type="active site" description="Proton acceptor" evidence="7">
    <location>
        <position position="174"/>
    </location>
</feature>
<dbReference type="GO" id="GO:0032259">
    <property type="term" value="P:methylation"/>
    <property type="evidence" value="ECO:0007669"/>
    <property type="project" value="UniProtKB-KW"/>
</dbReference>
<dbReference type="Gene3D" id="3.20.20.60">
    <property type="entry name" value="Phosphoenolpyruvate-binding domains"/>
    <property type="match status" value="1"/>
</dbReference>
<dbReference type="Pfam" id="PF02548">
    <property type="entry name" value="Pantoate_transf"/>
    <property type="match status" value="1"/>
</dbReference>
<evidence type="ECO:0000256" key="8">
    <source>
        <dbReference type="PIRSR" id="PIRSR000388-2"/>
    </source>
</evidence>